<evidence type="ECO:0000256" key="1">
    <source>
        <dbReference type="SAM" id="Phobius"/>
    </source>
</evidence>
<reference evidence="3 5" key="3">
    <citation type="journal article" date="2014" name="PLoS Genet.">
        <title>Phylogenetically driven sequencing of extremely halophilic archaea reveals strategies for static and dynamic osmo-response.</title>
        <authorList>
            <person name="Becker E.A."/>
            <person name="Seitzer P.M."/>
            <person name="Tritt A."/>
            <person name="Larsen D."/>
            <person name="Krusor M."/>
            <person name="Yao A.I."/>
            <person name="Wu D."/>
            <person name="Madern D."/>
            <person name="Eisen J.A."/>
            <person name="Darling A.E."/>
            <person name="Facciotti M.T."/>
        </authorList>
    </citation>
    <scope>NUCLEOTIDE SEQUENCE [LARGE SCALE GENOMIC DNA]</scope>
    <source>
        <strain evidence="3 5">DSM 11551</strain>
    </source>
</reference>
<gene>
    <name evidence="2" type="ordered locus">Hbor_29810</name>
    <name evidence="3" type="ORF">C499_14045</name>
</gene>
<evidence type="ECO:0000313" key="4">
    <source>
        <dbReference type="Proteomes" id="UP000006663"/>
    </source>
</evidence>
<keyword evidence="4" id="KW-1185">Reference proteome</keyword>
<name>E4NTZ9_HALBP</name>
<sequence>MEWLNPIHTLIWVGEWITSLKDTAVPMGELSLLFFSIGALVILGGGALFVGYVRFQRVDL</sequence>
<evidence type="ECO:0000313" key="2">
    <source>
        <dbReference type="EMBL" id="ADQ68519.1"/>
    </source>
</evidence>
<keyword evidence="2" id="KW-0614">Plasmid</keyword>
<reference evidence="2" key="2">
    <citation type="submission" date="2009-08" db="EMBL/GenBank/DDBJ databases">
        <title>The complete plasmid1 of Halogeometricum borinquense DSM 11551.</title>
        <authorList>
            <consortium name="US DOE Joint Genome Institute (JGI-PGF)"/>
            <person name="Lucas S."/>
            <person name="Copeland A."/>
            <person name="Lapidus A."/>
            <person name="Glavina del Rio T."/>
            <person name="Dalin E."/>
            <person name="Tice H."/>
            <person name="Bruce D."/>
            <person name="Goodwin L."/>
            <person name="Pitluck S."/>
            <person name="Kyrpides N."/>
            <person name="Mavromatis K."/>
            <person name="Mikhailova N."/>
            <person name="Anderson I."/>
            <person name="Brettin T."/>
            <person name="Detter J.C."/>
            <person name="Han C."/>
            <person name="Larimer F."/>
            <person name="Land M."/>
            <person name="Hauser L."/>
            <person name="Markowitz V."/>
            <person name="Cheng J.-F."/>
            <person name="Hugenholtz P."/>
            <person name="Woyke T."/>
            <person name="Wu D."/>
            <person name="Tindal B."/>
            <person name="Klenk H.-P."/>
            <person name="Eisen J.A."/>
        </authorList>
    </citation>
    <scope>NUCLEOTIDE SEQUENCE</scope>
    <source>
        <strain evidence="2">PR 3</strain>
        <plasmid evidence="2">pHBOR01</plasmid>
    </source>
</reference>
<dbReference type="HOGENOM" id="CLU_2930084_0_0_2"/>
<accession>E4NTZ9</accession>
<reference evidence="4" key="1">
    <citation type="journal article" date="2009" name="Stand. Genomic Sci.">
        <title>Complete genome sequence of Halogeometricum borinquense type strain (PR3).</title>
        <authorList>
            <person name="Malfatti S."/>
            <person name="Tindall B.J."/>
            <person name="Schneider S."/>
            <person name="Fahnrich R."/>
            <person name="Lapidus A."/>
            <person name="Labuttii K."/>
            <person name="Copeland A."/>
            <person name="Glavina Del Rio T."/>
            <person name="Nolan M."/>
            <person name="Chen F."/>
            <person name="Lucas S."/>
            <person name="Tice H."/>
            <person name="Cheng J.F."/>
            <person name="Bruce D."/>
            <person name="Goodwin L."/>
            <person name="Pitluck S."/>
            <person name="Anderson I."/>
            <person name="Pati A."/>
            <person name="Ivanova N."/>
            <person name="Mavromatis K."/>
            <person name="Chen A."/>
            <person name="Palaniappan K."/>
            <person name="D'haeseleer P."/>
            <person name="Goker M."/>
            <person name="Bristow J."/>
            <person name="Eisen J.A."/>
            <person name="Markowitz V."/>
            <person name="Hugenholtz P."/>
            <person name="Kyrpides N.C."/>
            <person name="Klenk H.P."/>
            <person name="Chain P."/>
        </authorList>
    </citation>
    <scope>NUCLEOTIDE SEQUENCE [LARGE SCALE GENOMIC DNA]</scope>
    <source>
        <strain evidence="4">ATCC 700274 / DSM 11551 / JCM 10706 / KCTC 4070 / PR3</strain>
        <plasmid evidence="4">pHBOR01</plasmid>
    </source>
</reference>
<geneLocation type="plasmid" evidence="2 4">
    <name>pHBOR01</name>
</geneLocation>
<dbReference type="AlphaFoldDB" id="E4NTZ9"/>
<evidence type="ECO:0000313" key="3">
    <source>
        <dbReference type="EMBL" id="ELY25610.1"/>
    </source>
</evidence>
<dbReference type="KEGG" id="hbo:Hbor_29810"/>
<keyword evidence="1" id="KW-0472">Membrane</keyword>
<dbReference type="Proteomes" id="UP000006663">
    <property type="component" value="Plasmid pHBOR01"/>
</dbReference>
<proteinExistence type="predicted"/>
<evidence type="ECO:0000313" key="5">
    <source>
        <dbReference type="Proteomes" id="UP000011585"/>
    </source>
</evidence>
<dbReference type="Proteomes" id="UP000011585">
    <property type="component" value="Unassembled WGS sequence"/>
</dbReference>
<keyword evidence="1" id="KW-1133">Transmembrane helix</keyword>
<dbReference type="EMBL" id="CP001691">
    <property type="protein sequence ID" value="ADQ68519.1"/>
    <property type="molecule type" value="Genomic_DNA"/>
</dbReference>
<protein>
    <submittedName>
        <fullName evidence="2">Uncharacterized protein</fullName>
    </submittedName>
</protein>
<organism evidence="2 4">
    <name type="scientific">Halogeometricum borinquense (strain ATCC 700274 / DSM 11551 / JCM 10706 / KCTC 4070 / PR3)</name>
    <dbReference type="NCBI Taxonomy" id="469382"/>
    <lineage>
        <taxon>Archaea</taxon>
        <taxon>Methanobacteriati</taxon>
        <taxon>Methanobacteriota</taxon>
        <taxon>Stenosarchaea group</taxon>
        <taxon>Halobacteria</taxon>
        <taxon>Halobacteriales</taxon>
        <taxon>Haloferacaceae</taxon>
        <taxon>Halogeometricum</taxon>
    </lineage>
</organism>
<feature type="transmembrane region" description="Helical" evidence="1">
    <location>
        <begin position="30"/>
        <end position="53"/>
    </location>
</feature>
<keyword evidence="1" id="KW-0812">Transmembrane</keyword>
<dbReference type="EMBL" id="AOHT01000044">
    <property type="protein sequence ID" value="ELY25610.1"/>
    <property type="molecule type" value="Genomic_DNA"/>
</dbReference>